<dbReference type="InterPro" id="IPR050678">
    <property type="entry name" value="DNA_Partitioning_ATPase"/>
</dbReference>
<feature type="domain" description="CobQ/CobB/MinD/ParA nucleotide binding" evidence="2">
    <location>
        <begin position="42"/>
        <end position="226"/>
    </location>
</feature>
<dbReference type="CDD" id="cd02042">
    <property type="entry name" value="ParAB_family"/>
    <property type="match status" value="1"/>
</dbReference>
<feature type="region of interest" description="Disordered" evidence="1">
    <location>
        <begin position="1"/>
        <end position="29"/>
    </location>
</feature>
<dbReference type="AlphaFoldDB" id="A0AA37WNT1"/>
<organism evidence="3 4">
    <name type="scientific">Marinibactrum halimedae</name>
    <dbReference type="NCBI Taxonomy" id="1444977"/>
    <lineage>
        <taxon>Bacteria</taxon>
        <taxon>Pseudomonadati</taxon>
        <taxon>Pseudomonadota</taxon>
        <taxon>Gammaproteobacteria</taxon>
        <taxon>Cellvibrionales</taxon>
        <taxon>Cellvibrionaceae</taxon>
        <taxon>Marinibactrum</taxon>
    </lineage>
</organism>
<protein>
    <recommendedName>
        <fullName evidence="2">CobQ/CobB/MinD/ParA nucleotide binding domain-containing protein</fullName>
    </recommendedName>
</protein>
<dbReference type="Proteomes" id="UP001156870">
    <property type="component" value="Unassembled WGS sequence"/>
</dbReference>
<evidence type="ECO:0000313" key="4">
    <source>
        <dbReference type="Proteomes" id="UP001156870"/>
    </source>
</evidence>
<keyword evidence="4" id="KW-1185">Reference proteome</keyword>
<dbReference type="Pfam" id="PF01656">
    <property type="entry name" value="CbiA"/>
    <property type="match status" value="1"/>
</dbReference>
<sequence length="296" mass="32709">MISIKVHNSNDSTLMTTRSPQDKASGSTSTVRVISRPKATRIMIANGKGGVGKTTVTTNLLSHLSLLGPVGLFDYDTQGSASFWLSLRGEREPVITRFSTKAHDRGQVTRSWMTHQVAQKARYVVTDTPAGLSSPLLDKLLIDTDIVLIPVSPSQIDIHATAAFVKSLLLNPQFRRRPVKLGVVMNRIRKNTLSFHKLEKFLSTLDIPVVSQVRDTQFYVKAAEAGLGVNELSQKSPADQKSWVQMIRWIRAYESTVPKAADRSSTQKKLRDGTEQLLGVPFSDDEPVEDQGQKKG</sequence>
<gene>
    <name evidence="3" type="ORF">GCM10007877_09360</name>
</gene>
<dbReference type="PANTHER" id="PTHR13696:SF99">
    <property type="entry name" value="COBYRINIC ACID AC-DIAMIDE SYNTHASE"/>
    <property type="match status" value="1"/>
</dbReference>
<dbReference type="PANTHER" id="PTHR13696">
    <property type="entry name" value="P-LOOP CONTAINING NUCLEOSIDE TRIPHOSPHATE HYDROLASE"/>
    <property type="match status" value="1"/>
</dbReference>
<name>A0AA37WNT1_9GAMM</name>
<feature type="region of interest" description="Disordered" evidence="1">
    <location>
        <begin position="260"/>
        <end position="296"/>
    </location>
</feature>
<dbReference type="Gene3D" id="3.40.50.300">
    <property type="entry name" value="P-loop containing nucleotide triphosphate hydrolases"/>
    <property type="match status" value="1"/>
</dbReference>
<dbReference type="InterPro" id="IPR027417">
    <property type="entry name" value="P-loop_NTPase"/>
</dbReference>
<accession>A0AA37WNT1</accession>
<comment type="caution">
    <text evidence="3">The sequence shown here is derived from an EMBL/GenBank/DDBJ whole genome shotgun (WGS) entry which is preliminary data.</text>
</comment>
<proteinExistence type="predicted"/>
<evidence type="ECO:0000313" key="3">
    <source>
        <dbReference type="EMBL" id="GLS25222.1"/>
    </source>
</evidence>
<evidence type="ECO:0000256" key="1">
    <source>
        <dbReference type="SAM" id="MobiDB-lite"/>
    </source>
</evidence>
<evidence type="ECO:0000259" key="2">
    <source>
        <dbReference type="Pfam" id="PF01656"/>
    </source>
</evidence>
<dbReference type="InterPro" id="IPR002586">
    <property type="entry name" value="CobQ/CobB/MinD/ParA_Nub-bd_dom"/>
</dbReference>
<reference evidence="3 4" key="1">
    <citation type="journal article" date="2014" name="Int. J. Syst. Evol. Microbiol.">
        <title>Complete genome sequence of Corynebacterium casei LMG S-19264T (=DSM 44701T), isolated from a smear-ripened cheese.</title>
        <authorList>
            <consortium name="US DOE Joint Genome Institute (JGI-PGF)"/>
            <person name="Walter F."/>
            <person name="Albersmeier A."/>
            <person name="Kalinowski J."/>
            <person name="Ruckert C."/>
        </authorList>
    </citation>
    <scope>NUCLEOTIDE SEQUENCE [LARGE SCALE GENOMIC DNA]</scope>
    <source>
        <strain evidence="3 4">NBRC 110095</strain>
    </source>
</reference>
<dbReference type="EMBL" id="BSPD01000027">
    <property type="protein sequence ID" value="GLS25222.1"/>
    <property type="molecule type" value="Genomic_DNA"/>
</dbReference>
<dbReference type="SUPFAM" id="SSF52540">
    <property type="entry name" value="P-loop containing nucleoside triphosphate hydrolases"/>
    <property type="match status" value="1"/>
</dbReference>